<keyword evidence="3" id="KW-1185">Reference proteome</keyword>
<dbReference type="Proteomes" id="UP001190700">
    <property type="component" value="Unassembled WGS sequence"/>
</dbReference>
<name>A0AAE0FKN9_9CHLO</name>
<reference evidence="2 3" key="1">
    <citation type="journal article" date="2015" name="Genome Biol. Evol.">
        <title>Comparative Genomics of a Bacterivorous Green Alga Reveals Evolutionary Causalities and Consequences of Phago-Mixotrophic Mode of Nutrition.</title>
        <authorList>
            <person name="Burns J.A."/>
            <person name="Paasch A."/>
            <person name="Narechania A."/>
            <person name="Kim E."/>
        </authorList>
    </citation>
    <scope>NUCLEOTIDE SEQUENCE [LARGE SCALE GENOMIC DNA]</scope>
    <source>
        <strain evidence="2 3">PLY_AMNH</strain>
    </source>
</reference>
<feature type="compositionally biased region" description="Basic and acidic residues" evidence="1">
    <location>
        <begin position="181"/>
        <end position="202"/>
    </location>
</feature>
<comment type="caution">
    <text evidence="2">The sequence shown here is derived from an EMBL/GenBank/DDBJ whole genome shotgun (WGS) entry which is preliminary data.</text>
</comment>
<organism evidence="2 3">
    <name type="scientific">Cymbomonas tetramitiformis</name>
    <dbReference type="NCBI Taxonomy" id="36881"/>
    <lineage>
        <taxon>Eukaryota</taxon>
        <taxon>Viridiplantae</taxon>
        <taxon>Chlorophyta</taxon>
        <taxon>Pyramimonadophyceae</taxon>
        <taxon>Pyramimonadales</taxon>
        <taxon>Pyramimonadaceae</taxon>
        <taxon>Cymbomonas</taxon>
    </lineage>
</organism>
<evidence type="ECO:0000256" key="1">
    <source>
        <dbReference type="SAM" id="MobiDB-lite"/>
    </source>
</evidence>
<feature type="region of interest" description="Disordered" evidence="1">
    <location>
        <begin position="1"/>
        <end position="90"/>
    </location>
</feature>
<evidence type="ECO:0000313" key="3">
    <source>
        <dbReference type="Proteomes" id="UP001190700"/>
    </source>
</evidence>
<accession>A0AAE0FKN9</accession>
<evidence type="ECO:0000313" key="2">
    <source>
        <dbReference type="EMBL" id="KAK3260751.1"/>
    </source>
</evidence>
<protein>
    <submittedName>
        <fullName evidence="2">Uncharacterized protein</fullName>
    </submittedName>
</protein>
<gene>
    <name evidence="2" type="ORF">CYMTET_30311</name>
</gene>
<dbReference type="AlphaFoldDB" id="A0AAE0FKN9"/>
<dbReference type="EMBL" id="LGRX02017450">
    <property type="protein sequence ID" value="KAK3260751.1"/>
    <property type="molecule type" value="Genomic_DNA"/>
</dbReference>
<feature type="compositionally biased region" description="Acidic residues" evidence="1">
    <location>
        <begin position="1"/>
        <end position="43"/>
    </location>
</feature>
<sequence length="202" mass="21593">MSEDVVEEEEMNEEDVVEEEEMNEEDVVEEEEMNEEQDEEGDKQEDVGAALGISVGWMERSSWHSAGGRDVDGGESLGPAREEEQVSGGLSEAGRMVPHLLEVIQAQCPSIWGSQGEGGSVSAASQGASTQILSVDDTVMEVAGKGSKKAGIGPKLASATEETLQKLEQLHPAGTGSRQDVAGDGRRELQERALELDEMVAH</sequence>
<proteinExistence type="predicted"/>
<feature type="region of interest" description="Disordered" evidence="1">
    <location>
        <begin position="168"/>
        <end position="202"/>
    </location>
</feature>